<keyword evidence="2" id="KW-0472">Membrane</keyword>
<feature type="transmembrane region" description="Helical" evidence="2">
    <location>
        <begin position="103"/>
        <end position="124"/>
    </location>
</feature>
<protein>
    <recommendedName>
        <fullName evidence="3">Anti-sigma K factor RskA C-terminal domain-containing protein</fullName>
    </recommendedName>
</protein>
<dbReference type="eggNOG" id="COG5343">
    <property type="taxonomic scope" value="Bacteria"/>
</dbReference>
<gene>
    <name evidence="4" type="ORF">RRU01S_07_04030</name>
</gene>
<evidence type="ECO:0000313" key="4">
    <source>
        <dbReference type="EMBL" id="GAK69877.1"/>
    </source>
</evidence>
<sequence length="239" mass="25639">MTREQEDVANTADEYVLGLMDDADAAKVEAAMEDDAALRDAIAASRERFLPLDTSIEPSTVDDSLWQRIEAELPPQKQSRTPPSRLSARNPIANDNRAGPWRLTAISAIAASLLLAIGLTFSLLRTVDPLVVAVLVNDTGDVQAVVEDFGNENATVRLLADFDVPKDKTIQVWTLPSQEMGPISLGLLEGVRSAKLAGPALPTPRGNQLYEITLEQAGGSPTGRPTGAILAKGFARFPR</sequence>
<dbReference type="Proteomes" id="UP000028701">
    <property type="component" value="Unassembled WGS sequence"/>
</dbReference>
<reference evidence="4 5" key="1">
    <citation type="submission" date="2014-08" db="EMBL/GenBank/DDBJ databases">
        <title>Whole genome shotgun sequence of Rhizobium rubi NBRC 13261.</title>
        <authorList>
            <person name="Katano-Makiyama Y."/>
            <person name="Hosoyama A."/>
            <person name="Hashimoto M."/>
            <person name="Hosoyama Y."/>
            <person name="Noguchi M."/>
            <person name="Tsuchikane K."/>
            <person name="Uohara A."/>
            <person name="Ohji S."/>
            <person name="Ichikawa N."/>
            <person name="Kimura A."/>
            <person name="Yamazoe A."/>
            <person name="Fujita N."/>
        </authorList>
    </citation>
    <scope>NUCLEOTIDE SEQUENCE [LARGE SCALE GENOMIC DNA]</scope>
    <source>
        <strain evidence="4 5">NBRC 13261</strain>
    </source>
</reference>
<dbReference type="GO" id="GO:0005886">
    <property type="term" value="C:plasma membrane"/>
    <property type="evidence" value="ECO:0007669"/>
    <property type="project" value="InterPro"/>
</dbReference>
<accession>A0A081CT81</accession>
<dbReference type="OrthoDB" id="9816387at2"/>
<dbReference type="RefSeq" id="WP_045229409.1">
    <property type="nucleotide sequence ID" value="NZ_BBJU01000007.1"/>
</dbReference>
<proteinExistence type="predicted"/>
<organism evidence="4 5">
    <name type="scientific">Agrobacterium rubi TR3 = NBRC 13261</name>
    <dbReference type="NCBI Taxonomy" id="1368415"/>
    <lineage>
        <taxon>Bacteria</taxon>
        <taxon>Pseudomonadati</taxon>
        <taxon>Pseudomonadota</taxon>
        <taxon>Alphaproteobacteria</taxon>
        <taxon>Hyphomicrobiales</taxon>
        <taxon>Rhizobiaceae</taxon>
        <taxon>Rhizobium/Agrobacterium group</taxon>
        <taxon>Agrobacterium</taxon>
    </lineage>
</organism>
<feature type="domain" description="Anti-sigma K factor RskA C-terminal" evidence="3">
    <location>
        <begin position="106"/>
        <end position="229"/>
    </location>
</feature>
<keyword evidence="2" id="KW-0812">Transmembrane</keyword>
<evidence type="ECO:0000256" key="2">
    <source>
        <dbReference type="SAM" id="Phobius"/>
    </source>
</evidence>
<name>A0A081CT81_9HYPH</name>
<evidence type="ECO:0000259" key="3">
    <source>
        <dbReference type="Pfam" id="PF10099"/>
    </source>
</evidence>
<evidence type="ECO:0000313" key="5">
    <source>
        <dbReference type="Proteomes" id="UP000028701"/>
    </source>
</evidence>
<dbReference type="Pfam" id="PF10099">
    <property type="entry name" value="RskA_C"/>
    <property type="match status" value="1"/>
</dbReference>
<dbReference type="InterPro" id="IPR018764">
    <property type="entry name" value="RskA_C"/>
</dbReference>
<feature type="region of interest" description="Disordered" evidence="1">
    <location>
        <begin position="73"/>
        <end position="93"/>
    </location>
</feature>
<keyword evidence="2" id="KW-1133">Transmembrane helix</keyword>
<dbReference type="EMBL" id="BBJU01000007">
    <property type="protein sequence ID" value="GAK69877.1"/>
    <property type="molecule type" value="Genomic_DNA"/>
</dbReference>
<dbReference type="AlphaFoldDB" id="A0A081CT81"/>
<evidence type="ECO:0000256" key="1">
    <source>
        <dbReference type="SAM" id="MobiDB-lite"/>
    </source>
</evidence>
<comment type="caution">
    <text evidence="4">The sequence shown here is derived from an EMBL/GenBank/DDBJ whole genome shotgun (WGS) entry which is preliminary data.</text>
</comment>